<name>A0ABR0B8L4_9CRUS</name>
<accession>A0ABR0B8L4</accession>
<organism evidence="1 2">
    <name type="scientific">Daphnia magna</name>
    <dbReference type="NCBI Taxonomy" id="35525"/>
    <lineage>
        <taxon>Eukaryota</taxon>
        <taxon>Metazoa</taxon>
        <taxon>Ecdysozoa</taxon>
        <taxon>Arthropoda</taxon>
        <taxon>Crustacea</taxon>
        <taxon>Branchiopoda</taxon>
        <taxon>Diplostraca</taxon>
        <taxon>Cladocera</taxon>
        <taxon>Anomopoda</taxon>
        <taxon>Daphniidae</taxon>
        <taxon>Daphnia</taxon>
    </lineage>
</organism>
<comment type="caution">
    <text evidence="1">The sequence shown here is derived from an EMBL/GenBank/DDBJ whole genome shotgun (WGS) entry which is preliminary data.</text>
</comment>
<evidence type="ECO:0000313" key="2">
    <source>
        <dbReference type="Proteomes" id="UP001234178"/>
    </source>
</evidence>
<sequence length="334" mass="36294">MRTERDFPDLPTSVASLVRSGVYTIFETTDPNCPFVLVTKTGLRAVSETGSLSPLEGKSLSDFGLKNRVRPTGALSGPIVRWSALASAHETRFLDEIADGLRVLAKNGVPRSSIFIFTNIPNAASVVGASHPPTDLGFVLREQSYNHAILVARGHGPDFGLACGDIVIAPYPLVDAVSQIKNLKICVLGLCQCYAGVFRYVSGKTSAKLVAFGATNFYPSLSANMDDDDGARFANVFQFMFFRWLAEPRDLDGDGHQTLIDAYTFAGVEATLAVQSIWADQASHIRDLERQLRTATSDQAEALREEIGSAQELLSTMQEPWISNPELAAQIAFF</sequence>
<reference evidence="1 2" key="1">
    <citation type="journal article" date="2023" name="Nucleic Acids Res.">
        <title>The hologenome of Daphnia magna reveals possible DNA methylation and microbiome-mediated evolution of the host genome.</title>
        <authorList>
            <person name="Chaturvedi A."/>
            <person name="Li X."/>
            <person name="Dhandapani V."/>
            <person name="Marshall H."/>
            <person name="Kissane S."/>
            <person name="Cuenca-Cambronero M."/>
            <person name="Asole G."/>
            <person name="Calvet F."/>
            <person name="Ruiz-Romero M."/>
            <person name="Marangio P."/>
            <person name="Guigo R."/>
            <person name="Rago D."/>
            <person name="Mirbahai L."/>
            <person name="Eastwood N."/>
            <person name="Colbourne J.K."/>
            <person name="Zhou J."/>
            <person name="Mallon E."/>
            <person name="Orsini L."/>
        </authorList>
    </citation>
    <scope>NUCLEOTIDE SEQUENCE [LARGE SCALE GENOMIC DNA]</scope>
    <source>
        <strain evidence="1">LRV0_1</strain>
    </source>
</reference>
<proteinExistence type="predicted"/>
<evidence type="ECO:0000313" key="1">
    <source>
        <dbReference type="EMBL" id="KAK4044922.1"/>
    </source>
</evidence>
<dbReference type="EMBL" id="JAOYFB010000041">
    <property type="protein sequence ID" value="KAK4044922.1"/>
    <property type="molecule type" value="Genomic_DNA"/>
</dbReference>
<dbReference type="Proteomes" id="UP001234178">
    <property type="component" value="Unassembled WGS sequence"/>
</dbReference>
<protein>
    <submittedName>
        <fullName evidence="1">Uncharacterized protein</fullName>
    </submittedName>
</protein>
<keyword evidence="2" id="KW-1185">Reference proteome</keyword>
<gene>
    <name evidence="1" type="ORF">OUZ56_032328</name>
</gene>